<comment type="similarity">
    <text evidence="2">Belongs to the MAP65/ASE1 family.</text>
</comment>
<dbReference type="GO" id="GO:0005874">
    <property type="term" value="C:microtubule"/>
    <property type="evidence" value="ECO:0007669"/>
    <property type="project" value="UniProtKB-KW"/>
</dbReference>
<dbReference type="GO" id="GO:0008017">
    <property type="term" value="F:microtubule binding"/>
    <property type="evidence" value="ECO:0007669"/>
    <property type="project" value="InterPro"/>
</dbReference>
<dbReference type="InterPro" id="IPR007145">
    <property type="entry name" value="MAP65_Ase1_PRC1"/>
</dbReference>
<protein>
    <submittedName>
        <fullName evidence="5">Microtubule-associated protein MAP65-1b</fullName>
    </submittedName>
</protein>
<dbReference type="AlphaFoldDB" id="M1AZ74"/>
<dbReference type="Proteomes" id="UP000011115">
    <property type="component" value="Unassembled WGS sequence"/>
</dbReference>
<evidence type="ECO:0000256" key="1">
    <source>
        <dbReference type="ARBA" id="ARBA00004245"/>
    </source>
</evidence>
<dbReference type="Gene3D" id="1.20.58.1520">
    <property type="match status" value="1"/>
</dbReference>
<evidence type="ECO:0000256" key="3">
    <source>
        <dbReference type="ARBA" id="ARBA00022701"/>
    </source>
</evidence>
<dbReference type="PANTHER" id="PTHR19321">
    <property type="entry name" value="PROTEIN REGULATOR OF CYTOKINESIS 1 PRC1-RELATED"/>
    <property type="match status" value="1"/>
</dbReference>
<dbReference type="OrthoDB" id="642895at2759"/>
<keyword evidence="3" id="KW-0493">Microtubule</keyword>
<keyword evidence="6" id="KW-1185">Reference proteome</keyword>
<name>M1AZ74_SOLTU</name>
<proteinExistence type="inferred from homology"/>
<dbReference type="EnsemblPlants" id="PGSC0003DMT400033469">
    <property type="protein sequence ID" value="PGSC0003DMT400033469"/>
    <property type="gene ID" value="PGSC0003DMG400012857"/>
</dbReference>
<organism evidence="5 6">
    <name type="scientific">Solanum tuberosum</name>
    <name type="common">Potato</name>
    <dbReference type="NCBI Taxonomy" id="4113"/>
    <lineage>
        <taxon>Eukaryota</taxon>
        <taxon>Viridiplantae</taxon>
        <taxon>Streptophyta</taxon>
        <taxon>Embryophyta</taxon>
        <taxon>Tracheophyta</taxon>
        <taxon>Spermatophyta</taxon>
        <taxon>Magnoliopsida</taxon>
        <taxon>eudicotyledons</taxon>
        <taxon>Gunneridae</taxon>
        <taxon>Pentapetalae</taxon>
        <taxon>asterids</taxon>
        <taxon>lamiids</taxon>
        <taxon>Solanales</taxon>
        <taxon>Solanaceae</taxon>
        <taxon>Solanoideae</taxon>
        <taxon>Solaneae</taxon>
        <taxon>Solanum</taxon>
    </lineage>
</organism>
<accession>M1AZ74</accession>
<keyword evidence="4" id="KW-0206">Cytoskeleton</keyword>
<evidence type="ECO:0000313" key="5">
    <source>
        <dbReference type="EnsemblPlants" id="PGSC0003DMT400033469"/>
    </source>
</evidence>
<evidence type="ECO:0000313" key="6">
    <source>
        <dbReference type="Proteomes" id="UP000011115"/>
    </source>
</evidence>
<reference evidence="5" key="2">
    <citation type="submission" date="2015-06" db="UniProtKB">
        <authorList>
            <consortium name="EnsemblPlants"/>
        </authorList>
    </citation>
    <scope>IDENTIFICATION</scope>
    <source>
        <strain evidence="5">DM1-3 516 R44</strain>
    </source>
</reference>
<keyword evidence="4" id="KW-0963">Cytoplasm</keyword>
<reference evidence="6" key="1">
    <citation type="journal article" date="2011" name="Nature">
        <title>Genome sequence and analysis of the tuber crop potato.</title>
        <authorList>
            <consortium name="The Potato Genome Sequencing Consortium"/>
        </authorList>
    </citation>
    <scope>NUCLEOTIDE SEQUENCE [LARGE SCALE GENOMIC DNA]</scope>
    <source>
        <strain evidence="6">cv. DM1-3 516 R44</strain>
    </source>
</reference>
<dbReference type="Gramene" id="PGSC0003DMT400033469">
    <property type="protein sequence ID" value="PGSC0003DMT400033469"/>
    <property type="gene ID" value="PGSC0003DMG400012857"/>
</dbReference>
<dbReference type="GO" id="GO:0000226">
    <property type="term" value="P:microtubule cytoskeleton organization"/>
    <property type="evidence" value="ECO:0007669"/>
    <property type="project" value="InterPro"/>
</dbReference>
<gene>
    <name evidence="5" type="primary">LOC102590077</name>
</gene>
<dbReference type="ExpressionAtlas" id="M1AZ74">
    <property type="expression patterns" value="baseline"/>
</dbReference>
<dbReference type="HOGENOM" id="CLU_2692582_0_0_1"/>
<evidence type="ECO:0000256" key="2">
    <source>
        <dbReference type="ARBA" id="ARBA00006187"/>
    </source>
</evidence>
<comment type="subcellular location">
    <subcellularLocation>
        <location evidence="1">Cytoplasm</location>
        <location evidence="1">Cytoskeleton</location>
    </subcellularLocation>
</comment>
<evidence type="ECO:0000256" key="4">
    <source>
        <dbReference type="ARBA" id="ARBA00023212"/>
    </source>
</evidence>
<sequence>MPIDNVGYVALVDSLIAKTRAWEQDRDTIFTYDGVPLLAMLDEYMMLRQDREEEKRKLRVSTLYFRRVINLFTI</sequence>
<dbReference type="PANTHER" id="PTHR19321:SF37">
    <property type="entry name" value="65-KDA MICROTUBULE-ASSOCIATED PROTEIN 1-LIKE"/>
    <property type="match status" value="1"/>
</dbReference>